<dbReference type="InterPro" id="IPR052340">
    <property type="entry name" value="RNase_Y/CdgJ"/>
</dbReference>
<dbReference type="SUPFAM" id="SSF109604">
    <property type="entry name" value="HD-domain/PDEase-like"/>
    <property type="match status" value="1"/>
</dbReference>
<evidence type="ECO:0000313" key="3">
    <source>
        <dbReference type="Proteomes" id="UP000069015"/>
    </source>
</evidence>
<keyword evidence="2" id="KW-0808">Transferase</keyword>
<evidence type="ECO:0000259" key="1">
    <source>
        <dbReference type="PROSITE" id="PS51833"/>
    </source>
</evidence>
<dbReference type="Proteomes" id="UP000069015">
    <property type="component" value="Chromosome 1"/>
</dbReference>
<dbReference type="KEGG" id="prr:AT705_03115"/>
<feature type="domain" description="HDOD" evidence="1">
    <location>
        <begin position="18"/>
        <end position="210"/>
    </location>
</feature>
<dbReference type="AlphaFoldDB" id="A0A0U3GFY9"/>
<dbReference type="EMBL" id="CP013611">
    <property type="protein sequence ID" value="ALU42011.1"/>
    <property type="molecule type" value="Genomic_DNA"/>
</dbReference>
<name>A0A0U3GFY9_9GAMM</name>
<proteinExistence type="predicted"/>
<dbReference type="PANTHER" id="PTHR33525">
    <property type="match status" value="1"/>
</dbReference>
<dbReference type="InterPro" id="IPR013976">
    <property type="entry name" value="HDOD"/>
</dbReference>
<keyword evidence="2" id="KW-0418">Kinase</keyword>
<organism evidence="2 3">
    <name type="scientific">Pseudoalteromonas rubra</name>
    <dbReference type="NCBI Taxonomy" id="43658"/>
    <lineage>
        <taxon>Bacteria</taxon>
        <taxon>Pseudomonadati</taxon>
        <taxon>Pseudomonadota</taxon>
        <taxon>Gammaproteobacteria</taxon>
        <taxon>Alteromonadales</taxon>
        <taxon>Pseudoalteromonadaceae</taxon>
        <taxon>Pseudoalteromonas</taxon>
    </lineage>
</organism>
<reference evidence="2 3" key="1">
    <citation type="submission" date="2015-12" db="EMBL/GenBank/DDBJ databases">
        <title>Complete genome sequence of Pseudoalteromonas rubra SCSIO 6842, harboring a conjugative plasmid.</title>
        <authorList>
            <person name="Li B."/>
            <person name="Wang X."/>
        </authorList>
    </citation>
    <scope>NUCLEOTIDE SEQUENCE [LARGE SCALE GENOMIC DNA]</scope>
    <source>
        <strain evidence="2 3">SCSIO 6842</strain>
    </source>
</reference>
<dbReference type="PROSITE" id="PS51833">
    <property type="entry name" value="HDOD"/>
    <property type="match status" value="1"/>
</dbReference>
<dbReference type="GO" id="GO:0016301">
    <property type="term" value="F:kinase activity"/>
    <property type="evidence" value="ECO:0007669"/>
    <property type="project" value="UniProtKB-KW"/>
</dbReference>
<dbReference type="RefSeq" id="WP_058795452.1">
    <property type="nucleotide sequence ID" value="NZ_CP013611.1"/>
</dbReference>
<evidence type="ECO:0000313" key="2">
    <source>
        <dbReference type="EMBL" id="ALU42011.1"/>
    </source>
</evidence>
<dbReference type="Pfam" id="PF08668">
    <property type="entry name" value="HDOD"/>
    <property type="match status" value="1"/>
</dbReference>
<dbReference type="PANTHER" id="PTHR33525:SF6">
    <property type="entry name" value="HDOD DOMAIN-CONTAINING PROTEIN"/>
    <property type="match status" value="1"/>
</dbReference>
<sequence>MAISLTQQEKLILKTVNIPPRPQALLQFSEEAKLQEPNITKISDILQSDVAISAAILQVVNSAAFRRSREIDSIEQAVMVLGLKRLIPLVKAVALKSSVDLPAALSDFWETQSDIGQHASAICNRLNRPALANHAYMLGLFHGVGIPILCQHFDDYQNVLDKAQTDGWTEASQFEFAQYHTSHGTIGALLAQQWRLPKIVINVIYYQHDVDGILTSGELDSIGNDLLSILKIARHKSYLATTPVSEQNPEWQVIKDDVMDYLDISDEELDELWGESSE</sequence>
<accession>A0A0U3GFY9</accession>
<gene>
    <name evidence="2" type="ORF">AT705_03115</name>
</gene>
<protein>
    <submittedName>
        <fullName evidence="2">Histidine kinase</fullName>
    </submittedName>
</protein>
<dbReference type="Gene3D" id="1.10.3210.10">
    <property type="entry name" value="Hypothetical protein af1432"/>
    <property type="match status" value="1"/>
</dbReference>